<dbReference type="GO" id="GO:0004177">
    <property type="term" value="F:aminopeptidase activity"/>
    <property type="evidence" value="ECO:0007669"/>
    <property type="project" value="UniProtKB-KW"/>
</dbReference>
<keyword evidence="2" id="KW-0378">Hydrolase</keyword>
<reference evidence="2" key="2">
    <citation type="submission" date="2014-07" db="EMBL/GenBank/DDBJ databases">
        <authorList>
            <person name="Hull J."/>
        </authorList>
    </citation>
    <scope>NUCLEOTIDE SEQUENCE</scope>
</reference>
<organism evidence="2">
    <name type="scientific">Lygus hesperus</name>
    <name type="common">Western plant bug</name>
    <dbReference type="NCBI Taxonomy" id="30085"/>
    <lineage>
        <taxon>Eukaryota</taxon>
        <taxon>Metazoa</taxon>
        <taxon>Ecdysozoa</taxon>
        <taxon>Arthropoda</taxon>
        <taxon>Hexapoda</taxon>
        <taxon>Insecta</taxon>
        <taxon>Pterygota</taxon>
        <taxon>Neoptera</taxon>
        <taxon>Paraneoptera</taxon>
        <taxon>Hemiptera</taxon>
        <taxon>Heteroptera</taxon>
        <taxon>Panheteroptera</taxon>
        <taxon>Cimicomorpha</taxon>
        <taxon>Miridae</taxon>
        <taxon>Mirini</taxon>
        <taxon>Lygus</taxon>
    </lineage>
</organism>
<feature type="compositionally biased region" description="Polar residues" evidence="1">
    <location>
        <begin position="310"/>
        <end position="319"/>
    </location>
</feature>
<keyword evidence="2" id="KW-0645">Protease</keyword>
<feature type="region of interest" description="Disordered" evidence="1">
    <location>
        <begin position="296"/>
        <end position="325"/>
    </location>
</feature>
<protein>
    <submittedName>
        <fullName evidence="2">Putative Xaa-Pro aminopeptidase NECHADRAFT_60613</fullName>
    </submittedName>
</protein>
<evidence type="ECO:0000313" key="2">
    <source>
        <dbReference type="EMBL" id="JAG16173.1"/>
    </source>
</evidence>
<proteinExistence type="predicted"/>
<gene>
    <name evidence="2" type="ORF">CM83_13188</name>
</gene>
<keyword evidence="2" id="KW-0031">Aminopeptidase</keyword>
<dbReference type="AlphaFoldDB" id="A0A0A9XBK6"/>
<dbReference type="EMBL" id="GBRD01006843">
    <property type="protein sequence ID" value="JAG58978.1"/>
    <property type="molecule type" value="Transcribed_RNA"/>
</dbReference>
<accession>A0A0A9XBK6</accession>
<reference evidence="2" key="1">
    <citation type="journal article" date="2014" name="PLoS ONE">
        <title>Transcriptome-Based Identification of ABC Transporters in the Western Tarnished Plant Bug Lygus hesperus.</title>
        <authorList>
            <person name="Hull J.J."/>
            <person name="Chaney K."/>
            <person name="Geib S.M."/>
            <person name="Fabrick J.A."/>
            <person name="Brent C.S."/>
            <person name="Walsh D."/>
            <person name="Lavine L.C."/>
        </authorList>
    </citation>
    <scope>NUCLEOTIDE SEQUENCE</scope>
</reference>
<feature type="compositionally biased region" description="Basic and acidic residues" evidence="1">
    <location>
        <begin position="296"/>
        <end position="309"/>
    </location>
</feature>
<sequence length="325" mass="36460">MLPSKGYFSKIPCVFYLEEGCGRPCCHYRHSVQDVISSQEDARPKKIEPNSFWSGAQINLVTKLVEKAVDKAFQEEPGGNMKIVKEEMMEVTLKKVLHDSQAVKWALSNKKCHNEVVPPYKPTPIAKLNNRHIPVVCVPAKPIPNANQFSSFRASTVAYSNRFDIDDASHGINRLSHYTGCSSTPLTYGSSEKPVELKYGQGTYDDDMNCFSFYSMEDSKNVVTDIQARNRSPSPTEFKTTSSEETAFGASSSNCRSMDSMPVQYNEHCSVNYVEVDHNSVTNFCGSAFDDTVSHQSDDRKRKCTRTNEETSGSVQNRTIHQKKC</sequence>
<evidence type="ECO:0000313" key="3">
    <source>
        <dbReference type="EMBL" id="JAG58978.1"/>
    </source>
</evidence>
<reference evidence="3" key="3">
    <citation type="submission" date="2014-09" db="EMBL/GenBank/DDBJ databases">
        <authorList>
            <person name="Magalhaes I.L.F."/>
            <person name="Oliveira U."/>
            <person name="Santos F.R."/>
            <person name="Vidigal T.H.D.A."/>
            <person name="Brescovit A.D."/>
            <person name="Santos A.J."/>
        </authorList>
    </citation>
    <scope>NUCLEOTIDE SEQUENCE</scope>
</reference>
<name>A0A0A9XBK6_LYGHE</name>
<evidence type="ECO:0000256" key="1">
    <source>
        <dbReference type="SAM" id="MobiDB-lite"/>
    </source>
</evidence>
<dbReference type="EMBL" id="GBHO01027431">
    <property type="protein sequence ID" value="JAG16173.1"/>
    <property type="molecule type" value="Transcribed_RNA"/>
</dbReference>